<protein>
    <recommendedName>
        <fullName evidence="3">Ig-like domain-containing protein</fullName>
    </recommendedName>
</protein>
<sequence>MALLVYLNVIVPQVEVVGAEDKYVQLGSTARLQCKVSSMVQLPDYIFWYHREYRLLDMDHGRINISQARRGGEGSEMSVTSTLTITDARVTDGGNYTCLPSNLHPATARLHVITDEHPEAMHTGGTGVVVVVAGPSLLLVSSLLMWSWLWSWLLLMVELLPSPLIVI</sequence>
<dbReference type="InterPro" id="IPR037448">
    <property type="entry name" value="Zig-8"/>
</dbReference>
<dbReference type="Gene3D" id="2.60.40.10">
    <property type="entry name" value="Immunoglobulins"/>
    <property type="match status" value="1"/>
</dbReference>
<keyword evidence="1" id="KW-0472">Membrane</keyword>
<reference evidence="4" key="1">
    <citation type="submission" date="2023-11" db="EMBL/GenBank/DDBJ databases">
        <title>Genome assemblies of two species of porcelain crab, Petrolisthes cinctipes and Petrolisthes manimaculis (Anomura: Porcellanidae).</title>
        <authorList>
            <person name="Angst P."/>
        </authorList>
    </citation>
    <scope>NUCLEOTIDE SEQUENCE</scope>
    <source>
        <strain evidence="4">PB745_02</strain>
        <tissue evidence="4">Gill</tissue>
    </source>
</reference>
<feature type="domain" description="Ig-like" evidence="3">
    <location>
        <begin position="12"/>
        <end position="114"/>
    </location>
</feature>
<name>A0AAE1TT53_9EUCA</name>
<gene>
    <name evidence="4" type="ORF">Pmani_033058</name>
</gene>
<feature type="transmembrane region" description="Helical" evidence="1">
    <location>
        <begin position="128"/>
        <end position="149"/>
    </location>
</feature>
<dbReference type="Pfam" id="PF13927">
    <property type="entry name" value="Ig_3"/>
    <property type="match status" value="1"/>
</dbReference>
<evidence type="ECO:0000256" key="2">
    <source>
        <dbReference type="SAM" id="SignalP"/>
    </source>
</evidence>
<keyword evidence="2" id="KW-0732">Signal</keyword>
<feature type="chain" id="PRO_5042231230" description="Ig-like domain-containing protein" evidence="2">
    <location>
        <begin position="20"/>
        <end position="167"/>
    </location>
</feature>
<comment type="caution">
    <text evidence="4">The sequence shown here is derived from an EMBL/GenBank/DDBJ whole genome shotgun (WGS) entry which is preliminary data.</text>
</comment>
<accession>A0AAE1TT53</accession>
<organism evidence="4 5">
    <name type="scientific">Petrolisthes manimaculis</name>
    <dbReference type="NCBI Taxonomy" id="1843537"/>
    <lineage>
        <taxon>Eukaryota</taxon>
        <taxon>Metazoa</taxon>
        <taxon>Ecdysozoa</taxon>
        <taxon>Arthropoda</taxon>
        <taxon>Crustacea</taxon>
        <taxon>Multicrustacea</taxon>
        <taxon>Malacostraca</taxon>
        <taxon>Eumalacostraca</taxon>
        <taxon>Eucarida</taxon>
        <taxon>Decapoda</taxon>
        <taxon>Pleocyemata</taxon>
        <taxon>Anomura</taxon>
        <taxon>Galatheoidea</taxon>
        <taxon>Porcellanidae</taxon>
        <taxon>Petrolisthes</taxon>
    </lineage>
</organism>
<dbReference type="InterPro" id="IPR013783">
    <property type="entry name" value="Ig-like_fold"/>
</dbReference>
<feature type="signal peptide" evidence="2">
    <location>
        <begin position="1"/>
        <end position="19"/>
    </location>
</feature>
<dbReference type="PANTHER" id="PTHR23279">
    <property type="entry name" value="DEFECTIVE PROBOSCIS EXTENSION RESPONSE DPR -RELATED"/>
    <property type="match status" value="1"/>
</dbReference>
<evidence type="ECO:0000313" key="5">
    <source>
        <dbReference type="Proteomes" id="UP001292094"/>
    </source>
</evidence>
<evidence type="ECO:0000256" key="1">
    <source>
        <dbReference type="SAM" id="Phobius"/>
    </source>
</evidence>
<proteinExistence type="predicted"/>
<dbReference type="InterPro" id="IPR003599">
    <property type="entry name" value="Ig_sub"/>
</dbReference>
<dbReference type="PROSITE" id="PS50835">
    <property type="entry name" value="IG_LIKE"/>
    <property type="match status" value="1"/>
</dbReference>
<dbReference type="InterPro" id="IPR036179">
    <property type="entry name" value="Ig-like_dom_sf"/>
</dbReference>
<dbReference type="GO" id="GO:0032589">
    <property type="term" value="C:neuron projection membrane"/>
    <property type="evidence" value="ECO:0007669"/>
    <property type="project" value="TreeGrafter"/>
</dbReference>
<dbReference type="SUPFAM" id="SSF48726">
    <property type="entry name" value="Immunoglobulin"/>
    <property type="match status" value="1"/>
</dbReference>
<dbReference type="Proteomes" id="UP001292094">
    <property type="component" value="Unassembled WGS sequence"/>
</dbReference>
<dbReference type="PANTHER" id="PTHR23279:SF21">
    <property type="entry name" value="DEFECTIVE PROBOSCIS EXTENSION RESPONSE 11, ISOFORM B-RELATED"/>
    <property type="match status" value="1"/>
</dbReference>
<dbReference type="GO" id="GO:0050808">
    <property type="term" value="P:synapse organization"/>
    <property type="evidence" value="ECO:0007669"/>
    <property type="project" value="TreeGrafter"/>
</dbReference>
<keyword evidence="1" id="KW-1133">Transmembrane helix</keyword>
<dbReference type="SMART" id="SM00409">
    <property type="entry name" value="IG"/>
    <property type="match status" value="1"/>
</dbReference>
<dbReference type="EMBL" id="JAWZYT010004319">
    <property type="protein sequence ID" value="KAK4294305.1"/>
    <property type="molecule type" value="Genomic_DNA"/>
</dbReference>
<dbReference type="InterPro" id="IPR007110">
    <property type="entry name" value="Ig-like_dom"/>
</dbReference>
<evidence type="ECO:0000313" key="4">
    <source>
        <dbReference type="EMBL" id="KAK4294305.1"/>
    </source>
</evidence>
<keyword evidence="5" id="KW-1185">Reference proteome</keyword>
<evidence type="ECO:0000259" key="3">
    <source>
        <dbReference type="PROSITE" id="PS50835"/>
    </source>
</evidence>
<keyword evidence="1" id="KW-0812">Transmembrane</keyword>
<dbReference type="AlphaFoldDB" id="A0AAE1TT53"/>